<evidence type="ECO:0000313" key="1">
    <source>
        <dbReference type="EMBL" id="KKL51145.1"/>
    </source>
</evidence>
<sequence length="85" mass="9259">MTNWEQVYEHEHSWAPVDGKIRCVTCGAKDAYVEDKSGDVVMSSGSSVCMECGERFMGSRPSGLCGNCQQTLGIHEVELEEGNDG</sequence>
<protein>
    <submittedName>
        <fullName evidence="1">Uncharacterized protein</fullName>
    </submittedName>
</protein>
<name>A0A0F9F1L5_9ZZZZ</name>
<gene>
    <name evidence="1" type="ORF">LCGC14_2298420</name>
</gene>
<organism evidence="1">
    <name type="scientific">marine sediment metagenome</name>
    <dbReference type="NCBI Taxonomy" id="412755"/>
    <lineage>
        <taxon>unclassified sequences</taxon>
        <taxon>metagenomes</taxon>
        <taxon>ecological metagenomes</taxon>
    </lineage>
</organism>
<reference evidence="1" key="1">
    <citation type="journal article" date="2015" name="Nature">
        <title>Complex archaea that bridge the gap between prokaryotes and eukaryotes.</title>
        <authorList>
            <person name="Spang A."/>
            <person name="Saw J.H."/>
            <person name="Jorgensen S.L."/>
            <person name="Zaremba-Niedzwiedzka K."/>
            <person name="Martijn J."/>
            <person name="Lind A.E."/>
            <person name="van Eijk R."/>
            <person name="Schleper C."/>
            <person name="Guy L."/>
            <person name="Ettema T.J."/>
        </authorList>
    </citation>
    <scope>NUCLEOTIDE SEQUENCE</scope>
</reference>
<dbReference type="EMBL" id="LAZR01032347">
    <property type="protein sequence ID" value="KKL51145.1"/>
    <property type="molecule type" value="Genomic_DNA"/>
</dbReference>
<proteinExistence type="predicted"/>
<comment type="caution">
    <text evidence="1">The sequence shown here is derived from an EMBL/GenBank/DDBJ whole genome shotgun (WGS) entry which is preliminary data.</text>
</comment>
<accession>A0A0F9F1L5</accession>
<dbReference type="AlphaFoldDB" id="A0A0F9F1L5"/>